<protein>
    <recommendedName>
        <fullName evidence="1">PA14 domain-containing protein</fullName>
    </recommendedName>
</protein>
<dbReference type="EMBL" id="CP001071">
    <property type="protein sequence ID" value="ACD03929.1"/>
    <property type="molecule type" value="Genomic_DNA"/>
</dbReference>
<dbReference type="BioCyc" id="AMUC349741:G1GBX-102-MONOMER"/>
<feature type="domain" description="PA14" evidence="1">
    <location>
        <begin position="55"/>
        <end position="118"/>
    </location>
</feature>
<keyword evidence="3" id="KW-1185">Reference proteome</keyword>
<dbReference type="Pfam" id="PF07691">
    <property type="entry name" value="PA14"/>
    <property type="match status" value="1"/>
</dbReference>
<dbReference type="AlphaFoldDB" id="B2ULE0"/>
<organism evidence="2 3">
    <name type="scientific">Akkermansia muciniphila (strain ATCC BAA-835 / DSM 22959 / JCM 33894 / BCRC 81048 / CCUG 64013 / CIP 107961 / Muc)</name>
    <dbReference type="NCBI Taxonomy" id="349741"/>
    <lineage>
        <taxon>Bacteria</taxon>
        <taxon>Pseudomonadati</taxon>
        <taxon>Verrucomicrobiota</taxon>
        <taxon>Verrucomicrobiia</taxon>
        <taxon>Verrucomicrobiales</taxon>
        <taxon>Akkermansiaceae</taxon>
        <taxon>Akkermansia</taxon>
    </lineage>
</organism>
<dbReference type="InterPro" id="IPR011658">
    <property type="entry name" value="PA14_dom"/>
</dbReference>
<evidence type="ECO:0000313" key="2">
    <source>
        <dbReference type="EMBL" id="ACD03929.1"/>
    </source>
</evidence>
<dbReference type="PaxDb" id="349741-Amuc_0084"/>
<proteinExistence type="predicted"/>
<sequence>MNNYIPINKAVNPVYIYQGNEPLISKTLGVDAMTFNFDGSACEHATCTGAPEMFIKVEEDGLYYFGVEADDTGSLTIAGEQAIKKDGIPPNGKLNIETDSRYLKAGYYKVALSYTNNAYTPVSNNAIAFNVTMDREPIQAGKYEGNSTMKREFSSSPKIKLWTIEKESAITCEPSKEVGLEFEKPDPVYLEGNGDCNVSSLRPKICVTVCKDESENVWRCRVVSVSAGAKLTMYEGIYVNPYVDPPLNEEEATEAVNEMNGYQSRAEVGTWHTPQASLAHEEHHRRQWEDAYKFYWKDSKIQEMLENQTISCDKEPNMDEAVKFMQALANEMALDLWKETSDYVLALPDDANDRPYCAGQEVLNEATAYVIRLADAMGWNNVPRFITKPGTIEPPCFMPPVSEGKTRSMAIAEESTPLQISIVDTSQFTEGKITVRFCNEGNEPVRIPDEINDETSDFFFVTVLRTQQGKMRVLNREIGTMTFQRPLNYRELAPGQEYSVTIPACLDEVDLEGWKQCSCELETRYYNQQGKDCFLGVLRATARFTLQ</sequence>
<dbReference type="SUPFAM" id="SSF56988">
    <property type="entry name" value="Anthrax protective antigen"/>
    <property type="match status" value="1"/>
</dbReference>
<dbReference type="OrthoDB" id="204336at2"/>
<dbReference type="STRING" id="349741.Amuc_0084"/>
<name>B2ULE0_AKKM8</name>
<accession>B2ULE0</accession>
<evidence type="ECO:0000313" key="3">
    <source>
        <dbReference type="Proteomes" id="UP000001031"/>
    </source>
</evidence>
<reference evidence="3" key="1">
    <citation type="journal article" date="2011" name="PLoS ONE">
        <title>The genome of Akkermansia muciniphila, a dedicated intestinal mucin degrader, and its use in exploring intestinal metagenomes.</title>
        <authorList>
            <person name="van Passel M.W."/>
            <person name="Kant R."/>
            <person name="Zoetendal E.G."/>
            <person name="Plugge C.M."/>
            <person name="Derrien M."/>
            <person name="Malfatti S.A."/>
            <person name="Chain P.S."/>
            <person name="Woyke T."/>
            <person name="Palva A."/>
            <person name="de Vos W.M."/>
            <person name="Smidt H."/>
        </authorList>
    </citation>
    <scope>NUCLEOTIDE SEQUENCE [LARGE SCALE GENOMIC DNA]</scope>
    <source>
        <strain evidence="3">ATCC BAA-835 / DSM 22959 / JCM 33894 / BCRC 81048 / CCUG 64013 / CIP 107961 / Muc</strain>
    </source>
</reference>
<dbReference type="RefSeq" id="WP_012419144.1">
    <property type="nucleotide sequence ID" value="NC_010655.1"/>
</dbReference>
<dbReference type="Proteomes" id="UP000001031">
    <property type="component" value="Chromosome"/>
</dbReference>
<gene>
    <name evidence="2" type="ordered locus">Amuc_0084</name>
</gene>
<dbReference type="HOGENOM" id="CLU_499358_0_0_0"/>
<evidence type="ECO:0000259" key="1">
    <source>
        <dbReference type="Pfam" id="PF07691"/>
    </source>
</evidence>
<dbReference type="KEGG" id="amu:Amuc_0084"/>